<protein>
    <recommendedName>
        <fullName evidence="5">Lipoprotein</fullName>
    </recommendedName>
</protein>
<evidence type="ECO:0000313" key="3">
    <source>
        <dbReference type="EMBL" id="OIK23112.1"/>
    </source>
</evidence>
<sequence length="145" mass="14861">MKHTYRATAVLLLVITAVACTDQGSPKAAPSHSATAMHETPTLPPFPSDVPGDALLKVTGRGRGVHHTPAVPAGTVTAEVSCAGAGDLSVDINDHAGKAIYKVISQPCGTTGIQKITFGAPAEPQGLIVKVAARSNTQYALLLTR</sequence>
<feature type="signal peptide" evidence="2">
    <location>
        <begin position="1"/>
        <end position="19"/>
    </location>
</feature>
<gene>
    <name evidence="3" type="ORF">VT52_034350</name>
</gene>
<proteinExistence type="predicted"/>
<keyword evidence="2" id="KW-0732">Signal</keyword>
<dbReference type="EMBL" id="LBDA02000145">
    <property type="protein sequence ID" value="OIK23112.1"/>
    <property type="molecule type" value="Genomic_DNA"/>
</dbReference>
<evidence type="ECO:0000256" key="1">
    <source>
        <dbReference type="SAM" id="MobiDB-lite"/>
    </source>
</evidence>
<evidence type="ECO:0000313" key="4">
    <source>
        <dbReference type="Proteomes" id="UP000034838"/>
    </source>
</evidence>
<name>A0A1J4PTE3_9ACTN</name>
<comment type="caution">
    <text evidence="3">The sequence shown here is derived from an EMBL/GenBank/DDBJ whole genome shotgun (WGS) entry which is preliminary data.</text>
</comment>
<feature type="region of interest" description="Disordered" evidence="1">
    <location>
        <begin position="25"/>
        <end position="50"/>
    </location>
</feature>
<dbReference type="Proteomes" id="UP000034838">
    <property type="component" value="Unassembled WGS sequence"/>
</dbReference>
<dbReference type="PROSITE" id="PS51257">
    <property type="entry name" value="PROKAR_LIPOPROTEIN"/>
    <property type="match status" value="1"/>
</dbReference>
<keyword evidence="4" id="KW-1185">Reference proteome</keyword>
<evidence type="ECO:0008006" key="5">
    <source>
        <dbReference type="Google" id="ProtNLM"/>
    </source>
</evidence>
<reference evidence="3" key="1">
    <citation type="submission" date="2016-10" db="EMBL/GenBank/DDBJ databases">
        <title>Genome sequence of Streptomyces malaysiense MUSC 136.</title>
        <authorList>
            <person name="Lee L.-H."/>
            <person name="Ser H.-L."/>
        </authorList>
    </citation>
    <scope>NUCLEOTIDE SEQUENCE [LARGE SCALE GENOMIC DNA]</scope>
    <source>
        <strain evidence="3">MUSC 136</strain>
    </source>
</reference>
<organism evidence="3 4">
    <name type="scientific">Streptomyces malaysiense</name>
    <dbReference type="NCBI Taxonomy" id="1428626"/>
    <lineage>
        <taxon>Bacteria</taxon>
        <taxon>Bacillati</taxon>
        <taxon>Actinomycetota</taxon>
        <taxon>Actinomycetes</taxon>
        <taxon>Kitasatosporales</taxon>
        <taxon>Streptomycetaceae</taxon>
        <taxon>Streptomyces</taxon>
    </lineage>
</organism>
<evidence type="ECO:0000256" key="2">
    <source>
        <dbReference type="SAM" id="SignalP"/>
    </source>
</evidence>
<accession>A0A1J4PTE3</accession>
<dbReference type="AlphaFoldDB" id="A0A1J4PTE3"/>
<feature type="chain" id="PRO_5039229591" description="Lipoprotein" evidence="2">
    <location>
        <begin position="20"/>
        <end position="145"/>
    </location>
</feature>